<organism evidence="2 3">
    <name type="scientific">Prorocentrum cordatum</name>
    <dbReference type="NCBI Taxonomy" id="2364126"/>
    <lineage>
        <taxon>Eukaryota</taxon>
        <taxon>Sar</taxon>
        <taxon>Alveolata</taxon>
        <taxon>Dinophyceae</taxon>
        <taxon>Prorocentrales</taxon>
        <taxon>Prorocentraceae</taxon>
        <taxon>Prorocentrum</taxon>
    </lineage>
</organism>
<dbReference type="InterPro" id="IPR015655">
    <property type="entry name" value="PP2C"/>
</dbReference>
<evidence type="ECO:0000313" key="3">
    <source>
        <dbReference type="Proteomes" id="UP001189429"/>
    </source>
</evidence>
<gene>
    <name evidence="2" type="ORF">PCOR1329_LOCUS29048</name>
</gene>
<sequence>AQDVMGVARVNGDLAVSRAFGDAQHKRTGGPAQSEHPVSAEPELTTLECSASDFLLLVCDGISEGTFPNREVVSLAAEKLRQGPSMNPGAAATAVCREALRQGSKDNLSCMIVLFGGVEEEHKETELIPGPYHSDHAGFQQAYASMAEHAGGTLPEA</sequence>
<dbReference type="CDD" id="cd00143">
    <property type="entry name" value="PP2Cc"/>
    <property type="match status" value="1"/>
</dbReference>
<proteinExistence type="predicted"/>
<dbReference type="InterPro" id="IPR036457">
    <property type="entry name" value="PPM-type-like_dom_sf"/>
</dbReference>
<dbReference type="EMBL" id="CAUYUJ010010862">
    <property type="protein sequence ID" value="CAK0830395.1"/>
    <property type="molecule type" value="Genomic_DNA"/>
</dbReference>
<reference evidence="2" key="1">
    <citation type="submission" date="2023-10" db="EMBL/GenBank/DDBJ databases">
        <authorList>
            <person name="Chen Y."/>
            <person name="Shah S."/>
            <person name="Dougan E. K."/>
            <person name="Thang M."/>
            <person name="Chan C."/>
        </authorList>
    </citation>
    <scope>NUCLEOTIDE SEQUENCE [LARGE SCALE GENOMIC DNA]</scope>
</reference>
<dbReference type="PANTHER" id="PTHR13832:SF589">
    <property type="entry name" value="[PYRUVATE DEHYDROGENASE [ACETYL-TRANSFERRING]]-PHOSPHATASE 2, MITOCHONDRIAL"/>
    <property type="match status" value="1"/>
</dbReference>
<dbReference type="PANTHER" id="PTHR13832">
    <property type="entry name" value="PROTEIN PHOSPHATASE 2C"/>
    <property type="match status" value="1"/>
</dbReference>
<dbReference type="SUPFAM" id="SSF81606">
    <property type="entry name" value="PP2C-like"/>
    <property type="match status" value="1"/>
</dbReference>
<feature type="non-terminal residue" evidence="2">
    <location>
        <position position="1"/>
    </location>
</feature>
<dbReference type="Pfam" id="PF00481">
    <property type="entry name" value="PP2C"/>
    <property type="match status" value="1"/>
</dbReference>
<protein>
    <recommendedName>
        <fullName evidence="1">PPM-type phosphatase domain-containing protein</fullName>
    </recommendedName>
</protein>
<evidence type="ECO:0000259" key="1">
    <source>
        <dbReference type="PROSITE" id="PS51746"/>
    </source>
</evidence>
<dbReference type="PROSITE" id="PS51746">
    <property type="entry name" value="PPM_2"/>
    <property type="match status" value="1"/>
</dbReference>
<evidence type="ECO:0000313" key="2">
    <source>
        <dbReference type="EMBL" id="CAK0830395.1"/>
    </source>
</evidence>
<accession>A0ABN9SEJ0</accession>
<dbReference type="Proteomes" id="UP001189429">
    <property type="component" value="Unassembled WGS sequence"/>
</dbReference>
<name>A0ABN9SEJ0_9DINO</name>
<comment type="caution">
    <text evidence="2">The sequence shown here is derived from an EMBL/GenBank/DDBJ whole genome shotgun (WGS) entry which is preliminary data.</text>
</comment>
<dbReference type="InterPro" id="IPR001932">
    <property type="entry name" value="PPM-type_phosphatase-like_dom"/>
</dbReference>
<dbReference type="Gene3D" id="3.60.40.10">
    <property type="entry name" value="PPM-type phosphatase domain"/>
    <property type="match status" value="1"/>
</dbReference>
<feature type="domain" description="PPM-type phosphatase" evidence="1">
    <location>
        <begin position="1"/>
        <end position="115"/>
    </location>
</feature>
<keyword evidence="3" id="KW-1185">Reference proteome</keyword>
<feature type="non-terminal residue" evidence="2">
    <location>
        <position position="157"/>
    </location>
</feature>
<dbReference type="EMBL" id="CAUYUJ010010862">
    <property type="protein sequence ID" value="CAK0830394.1"/>
    <property type="molecule type" value="Genomic_DNA"/>
</dbReference>